<name>A0AC61QQU4_9BACT</name>
<keyword evidence="2" id="KW-1185">Reference proteome</keyword>
<organism evidence="1 2">
    <name type="scientific">Palleniella muris</name>
    <dbReference type="NCBI Taxonomy" id="3038145"/>
    <lineage>
        <taxon>Bacteria</taxon>
        <taxon>Pseudomonadati</taxon>
        <taxon>Bacteroidota</taxon>
        <taxon>Bacteroidia</taxon>
        <taxon>Bacteroidales</taxon>
        <taxon>Prevotellaceae</taxon>
        <taxon>Palleniella</taxon>
    </lineage>
</organism>
<accession>A0AC61QQU4</accession>
<comment type="caution">
    <text evidence="1">The sequence shown here is derived from an EMBL/GenBank/DDBJ whole genome shotgun (WGS) entry which is preliminary data.</text>
</comment>
<sequence>MKKFMLVLACAFSVLTVSAQRASSSSSSFFSTEKSDEGVVFGIRGGILGANMSFSEDGSSYSPGSRIGFNAGVNVDIPLMQSLHLQTGLFLQQKGFKMEEDGETWKVNPMYLQIPVLASYRYAFSDACELQINVGPYLAYGISGKSKYEVGGDEAEYDFFGGEDDDDSECAKSFDMGLSFGAGVTVAKHYYLGFSYDLGLTNIGRDDDGSIKNKAWMINLGYNF</sequence>
<evidence type="ECO:0000313" key="2">
    <source>
        <dbReference type="Proteomes" id="UP000308886"/>
    </source>
</evidence>
<reference evidence="1" key="1">
    <citation type="submission" date="2019-04" db="EMBL/GenBank/DDBJ databases">
        <title>Microbes associate with the intestines of laboratory mice.</title>
        <authorList>
            <person name="Navarre W."/>
            <person name="Wong E."/>
            <person name="Huang K."/>
            <person name="Tropini C."/>
            <person name="Ng K."/>
            <person name="Yu B."/>
        </authorList>
    </citation>
    <scope>NUCLEOTIDE SEQUENCE</scope>
    <source>
        <strain evidence="1">NM73_A23</strain>
    </source>
</reference>
<dbReference type="EMBL" id="SRZC01000009">
    <property type="protein sequence ID" value="TGX82469.1"/>
    <property type="molecule type" value="Genomic_DNA"/>
</dbReference>
<protein>
    <submittedName>
        <fullName evidence="1">PorT family protein</fullName>
    </submittedName>
</protein>
<evidence type="ECO:0000313" key="1">
    <source>
        <dbReference type="EMBL" id="TGX82469.1"/>
    </source>
</evidence>
<proteinExistence type="predicted"/>
<dbReference type="Proteomes" id="UP000308886">
    <property type="component" value="Unassembled WGS sequence"/>
</dbReference>
<gene>
    <name evidence="1" type="ORF">E5358_06780</name>
</gene>